<feature type="transmembrane region" description="Helical" evidence="1">
    <location>
        <begin position="78"/>
        <end position="102"/>
    </location>
</feature>
<feature type="transmembrane region" description="Helical" evidence="1">
    <location>
        <begin position="114"/>
        <end position="131"/>
    </location>
</feature>
<dbReference type="AlphaFoldDB" id="A0A2I1I331"/>
<keyword evidence="1" id="KW-1133">Transmembrane helix</keyword>
<accession>A0A2I1I331</accession>
<keyword evidence="1" id="KW-0472">Membrane</keyword>
<gene>
    <name evidence="2" type="ORF">CYJ22_00545</name>
</gene>
<feature type="transmembrane region" description="Helical" evidence="1">
    <location>
        <begin position="50"/>
        <end position="72"/>
    </location>
</feature>
<sequence length="165" mass="17800">MDLMNPMYGLYGFSYFWPAWVHLIVVALMVVSGGLVLKALVAHAAGRSRVYGLGCGFVAGLGNLCLSVTAHAEARHVWQLGTVIAIYAVAVVFLIMTLVSLWSAESGGFVWARAFHMFLTVAVVASAALEITRRTLMWIPLPVIGVIFLLALFAAFVVGRNTADE</sequence>
<proteinExistence type="predicted"/>
<feature type="transmembrane region" description="Helical" evidence="1">
    <location>
        <begin position="137"/>
        <end position="159"/>
    </location>
</feature>
<keyword evidence="1" id="KW-0812">Transmembrane</keyword>
<dbReference type="EMBL" id="PKKM01000001">
    <property type="protein sequence ID" value="PKY65537.1"/>
    <property type="molecule type" value="Genomic_DNA"/>
</dbReference>
<comment type="caution">
    <text evidence="2">The sequence shown here is derived from an EMBL/GenBank/DDBJ whole genome shotgun (WGS) entry which is preliminary data.</text>
</comment>
<reference evidence="2 3" key="1">
    <citation type="submission" date="2017-12" db="EMBL/GenBank/DDBJ databases">
        <title>Phylogenetic diversity of female urinary microbiome.</title>
        <authorList>
            <person name="Thomas-White K."/>
            <person name="Wolfe A.J."/>
        </authorList>
    </citation>
    <scope>NUCLEOTIDE SEQUENCE [LARGE SCALE GENOMIC DNA]</scope>
    <source>
        <strain evidence="2 3">UMB0018</strain>
    </source>
</reference>
<evidence type="ECO:0000313" key="3">
    <source>
        <dbReference type="Proteomes" id="UP000234198"/>
    </source>
</evidence>
<dbReference type="Proteomes" id="UP000234198">
    <property type="component" value="Unassembled WGS sequence"/>
</dbReference>
<evidence type="ECO:0000313" key="2">
    <source>
        <dbReference type="EMBL" id="PKY65537.1"/>
    </source>
</evidence>
<feature type="transmembrane region" description="Helical" evidence="1">
    <location>
        <begin position="20"/>
        <end position="41"/>
    </location>
</feature>
<evidence type="ECO:0000256" key="1">
    <source>
        <dbReference type="SAM" id="Phobius"/>
    </source>
</evidence>
<protein>
    <submittedName>
        <fullName evidence="2">Polysaccharide transporter</fullName>
    </submittedName>
</protein>
<name>A0A2I1I331_9ACTO</name>
<organism evidence="2 3">
    <name type="scientific">Schaalia odontolytica</name>
    <dbReference type="NCBI Taxonomy" id="1660"/>
    <lineage>
        <taxon>Bacteria</taxon>
        <taxon>Bacillati</taxon>
        <taxon>Actinomycetota</taxon>
        <taxon>Actinomycetes</taxon>
        <taxon>Actinomycetales</taxon>
        <taxon>Actinomycetaceae</taxon>
        <taxon>Schaalia</taxon>
    </lineage>
</organism>